<evidence type="ECO:0000256" key="1">
    <source>
        <dbReference type="SAM" id="MobiDB-lite"/>
    </source>
</evidence>
<reference evidence="3" key="3">
    <citation type="submission" date="2020-01" db="EMBL/GenBank/DDBJ databases">
        <authorList>
            <person name="Perkins V."/>
            <person name="Lessard M.-H."/>
            <person name="Dugat-Bony E."/>
            <person name="Frenette M."/>
            <person name="Labrie S."/>
        </authorList>
    </citation>
    <scope>NUCLEOTIDE SEQUENCE</scope>
    <source>
        <strain evidence="3">LMA-70</strain>
    </source>
</reference>
<name>A0A0J9XDB2_GEOCN</name>
<dbReference type="Gene3D" id="6.10.140.1230">
    <property type="match status" value="1"/>
</dbReference>
<sequence>MYYVKKAIYGPDPAEQKRKVKAQIRRNQRELDKQLTGLQTTEQKTKTMIKAAAKRNDMKSARLLAREVFRAKKQKERLHRSKAQLNSVALQVDEAFALRKIEGTMKSSTLIMKEVSNLVKLPELMGTMNALSQELMKAGIIEEMVSDTLDTLDETEMFEDEEAEGEVDAILNEITGNKLNTADKVPSNMLPPTQKAAPVAAETAPEEEEDEDEELLNSMRERLKALQS</sequence>
<dbReference type="OrthoDB" id="2329734at2759"/>
<proteinExistence type="predicted"/>
<feature type="region of interest" description="Disordered" evidence="1">
    <location>
        <begin position="181"/>
        <end position="228"/>
    </location>
</feature>
<organism evidence="2 4">
    <name type="scientific">Geotrichum candidum</name>
    <name type="common">Oospora lactis</name>
    <name type="synonym">Dipodascus geotrichum</name>
    <dbReference type="NCBI Taxonomy" id="1173061"/>
    <lineage>
        <taxon>Eukaryota</taxon>
        <taxon>Fungi</taxon>
        <taxon>Dikarya</taxon>
        <taxon>Ascomycota</taxon>
        <taxon>Saccharomycotina</taxon>
        <taxon>Dipodascomycetes</taxon>
        <taxon>Dipodascales</taxon>
        <taxon>Dipodascaceae</taxon>
        <taxon>Geotrichum</taxon>
    </lineage>
</organism>
<protein>
    <submittedName>
        <fullName evidence="2">Similar to Saccharomyces cerevisiae YKL041W VPS24 One of four subunits of the endosomal sorting complex required for transport III (ESCRT-III)</fullName>
    </submittedName>
</protein>
<evidence type="ECO:0000313" key="2">
    <source>
        <dbReference type="EMBL" id="CDO55348.1"/>
    </source>
</evidence>
<dbReference type="STRING" id="1173061.A0A0J9XDB2"/>
<feature type="compositionally biased region" description="Basic and acidic residues" evidence="1">
    <location>
        <begin position="219"/>
        <end position="228"/>
    </location>
</feature>
<feature type="compositionally biased region" description="Acidic residues" evidence="1">
    <location>
        <begin position="204"/>
        <end position="215"/>
    </location>
</feature>
<dbReference type="AlphaFoldDB" id="A0A0J9XDB2"/>
<dbReference type="EMBL" id="CCBN010000010">
    <property type="protein sequence ID" value="CDO55348.1"/>
    <property type="molecule type" value="Genomic_DNA"/>
</dbReference>
<dbReference type="GO" id="GO:0007034">
    <property type="term" value="P:vacuolar transport"/>
    <property type="evidence" value="ECO:0007669"/>
    <property type="project" value="InterPro"/>
</dbReference>
<dbReference type="EMBL" id="QQZK01000135">
    <property type="protein sequence ID" value="KAF5095767.1"/>
    <property type="molecule type" value="Genomic_DNA"/>
</dbReference>
<dbReference type="Proteomes" id="UP000242525">
    <property type="component" value="Unassembled WGS sequence"/>
</dbReference>
<keyword evidence="4" id="KW-1185">Reference proteome</keyword>
<reference evidence="2 4" key="1">
    <citation type="submission" date="2014-03" db="EMBL/GenBank/DDBJ databases">
        <authorList>
            <person name="Casaregola S."/>
        </authorList>
    </citation>
    <scope>NUCLEOTIDE SEQUENCE [LARGE SCALE GENOMIC DNA]</scope>
    <source>
        <strain evidence="2 4">CLIB 918</strain>
    </source>
</reference>
<evidence type="ECO:0000313" key="3">
    <source>
        <dbReference type="EMBL" id="KAF5095767.1"/>
    </source>
</evidence>
<gene>
    <name evidence="2" type="ORF">BN980_GECA10s03794g</name>
    <name evidence="3" type="ORF">DV451_004521</name>
</gene>
<accession>A0A0J9XDB2</accession>
<evidence type="ECO:0000313" key="4">
    <source>
        <dbReference type="Proteomes" id="UP000242525"/>
    </source>
</evidence>
<dbReference type="PANTHER" id="PTHR10476">
    <property type="entry name" value="CHARGED MULTIVESICULAR BODY PROTEIN"/>
    <property type="match status" value="1"/>
</dbReference>
<comment type="caution">
    <text evidence="2">The sequence shown here is derived from an EMBL/GenBank/DDBJ whole genome shotgun (WGS) entry which is preliminary data.</text>
</comment>
<dbReference type="Pfam" id="PF03357">
    <property type="entry name" value="Snf7"/>
    <property type="match status" value="1"/>
</dbReference>
<dbReference type="InterPro" id="IPR005024">
    <property type="entry name" value="Snf7_fam"/>
</dbReference>
<dbReference type="Proteomes" id="UP000750522">
    <property type="component" value="Unassembled WGS sequence"/>
</dbReference>
<reference evidence="3" key="2">
    <citation type="journal article" date="2020" name="Front. Microbiol.">
        <title>Phenotypic and Genetic Characterization of the Cheese Ripening Yeast Geotrichum candidum.</title>
        <authorList>
            <person name="Perkins V."/>
            <person name="Vignola S."/>
            <person name="Lessard M.H."/>
            <person name="Plante P.L."/>
            <person name="Corbeil J."/>
            <person name="Dugat-Bony E."/>
            <person name="Frenette M."/>
            <person name="Labrie S."/>
        </authorList>
    </citation>
    <scope>NUCLEOTIDE SEQUENCE</scope>
    <source>
        <strain evidence="3">LMA-70</strain>
    </source>
</reference>